<dbReference type="Pfam" id="PF00850">
    <property type="entry name" value="Hist_deacetyl"/>
    <property type="match status" value="1"/>
</dbReference>
<name>A0ABZ2W2J3_9GAMM</name>
<feature type="domain" description="Histone deacetylase" evidence="1">
    <location>
        <begin position="5"/>
        <end position="78"/>
    </location>
</feature>
<dbReference type="InterPro" id="IPR037138">
    <property type="entry name" value="His_deacetylse_dom_sf"/>
</dbReference>
<dbReference type="Proteomes" id="UP001475781">
    <property type="component" value="Chromosome"/>
</dbReference>
<organism evidence="2 3">
    <name type="scientific">Marinobacter metalliresistant</name>
    <dbReference type="NCBI Taxonomy" id="2961995"/>
    <lineage>
        <taxon>Bacteria</taxon>
        <taxon>Pseudomonadati</taxon>
        <taxon>Pseudomonadota</taxon>
        <taxon>Gammaproteobacteria</taxon>
        <taxon>Pseudomonadales</taxon>
        <taxon>Marinobacteraceae</taxon>
        <taxon>Marinobacter</taxon>
    </lineage>
</organism>
<accession>A0ABZ2W2J3</accession>
<protein>
    <recommendedName>
        <fullName evidence="1">Histone deacetylase domain-containing protein</fullName>
    </recommendedName>
</protein>
<keyword evidence="3" id="KW-1185">Reference proteome</keyword>
<dbReference type="EMBL" id="CP101118">
    <property type="protein sequence ID" value="WZF88839.1"/>
    <property type="molecule type" value="Genomic_DNA"/>
</dbReference>
<sequence>MTLAADYFKPDLVLVSAGFDPHRNDMALNLTYDGFRVITRIVQEIAEKHCEGRLALVLEGGYSLTSLSKGVHAVLETLAGGDVPKVWEMGVREAENAAEFHRSAFSDEEEE</sequence>
<reference evidence="2 3" key="1">
    <citation type="submission" date="2022-07" db="EMBL/GenBank/DDBJ databases">
        <title>A copper resistant bacterium isolated from sediment samples of deep sea hydrothermal areas.</title>
        <authorList>
            <person name="Zeng X."/>
        </authorList>
    </citation>
    <scope>NUCLEOTIDE SEQUENCE [LARGE SCALE GENOMIC DNA]</scope>
    <source>
        <strain evidence="3">CuT 6</strain>
    </source>
</reference>
<dbReference type="RefSeq" id="WP_341581827.1">
    <property type="nucleotide sequence ID" value="NZ_CP101118.1"/>
</dbReference>
<dbReference type="InterPro" id="IPR023801">
    <property type="entry name" value="His_deacetylse_dom"/>
</dbReference>
<dbReference type="InterPro" id="IPR023696">
    <property type="entry name" value="Ureohydrolase_dom_sf"/>
</dbReference>
<evidence type="ECO:0000313" key="3">
    <source>
        <dbReference type="Proteomes" id="UP001475781"/>
    </source>
</evidence>
<dbReference type="SUPFAM" id="SSF52768">
    <property type="entry name" value="Arginase/deacetylase"/>
    <property type="match status" value="1"/>
</dbReference>
<evidence type="ECO:0000313" key="2">
    <source>
        <dbReference type="EMBL" id="WZF88839.1"/>
    </source>
</evidence>
<dbReference type="PANTHER" id="PTHR10625">
    <property type="entry name" value="HISTONE DEACETYLASE HDAC1-RELATED"/>
    <property type="match status" value="1"/>
</dbReference>
<evidence type="ECO:0000259" key="1">
    <source>
        <dbReference type="Pfam" id="PF00850"/>
    </source>
</evidence>
<proteinExistence type="predicted"/>
<gene>
    <name evidence="2" type="ORF">NLK58_01050</name>
</gene>
<dbReference type="Gene3D" id="3.40.800.20">
    <property type="entry name" value="Histone deacetylase domain"/>
    <property type="match status" value="1"/>
</dbReference>